<dbReference type="OrthoDB" id="6625568at2759"/>
<dbReference type="EnsemblMetazoa" id="XM_003243586.1">
    <property type="protein sequence ID" value="XP_003243634.1"/>
    <property type="gene ID" value="LOC100570690"/>
</dbReference>
<dbReference type="GeneID" id="100570690"/>
<dbReference type="Proteomes" id="UP000007819">
    <property type="component" value="Chromosome A2"/>
</dbReference>
<proteinExistence type="predicted"/>
<evidence type="ECO:0000259" key="1">
    <source>
        <dbReference type="Pfam" id="PF05699"/>
    </source>
</evidence>
<organism evidence="2 3">
    <name type="scientific">Acyrthosiphon pisum</name>
    <name type="common">Pea aphid</name>
    <dbReference type="NCBI Taxonomy" id="7029"/>
    <lineage>
        <taxon>Eukaryota</taxon>
        <taxon>Metazoa</taxon>
        <taxon>Ecdysozoa</taxon>
        <taxon>Arthropoda</taxon>
        <taxon>Hexapoda</taxon>
        <taxon>Insecta</taxon>
        <taxon>Pterygota</taxon>
        <taxon>Neoptera</taxon>
        <taxon>Paraneoptera</taxon>
        <taxon>Hemiptera</taxon>
        <taxon>Sternorrhyncha</taxon>
        <taxon>Aphidomorpha</taxon>
        <taxon>Aphidoidea</taxon>
        <taxon>Aphididae</taxon>
        <taxon>Macrosiphini</taxon>
        <taxon>Acyrthosiphon</taxon>
    </lineage>
</organism>
<dbReference type="InterPro" id="IPR052958">
    <property type="entry name" value="IFN-induced_PKR_regulator"/>
</dbReference>
<evidence type="ECO:0000313" key="2">
    <source>
        <dbReference type="EnsemblMetazoa" id="XP_003243634.1"/>
    </source>
</evidence>
<dbReference type="GO" id="GO:0046983">
    <property type="term" value="F:protein dimerization activity"/>
    <property type="evidence" value="ECO:0007669"/>
    <property type="project" value="InterPro"/>
</dbReference>
<dbReference type="InterPro" id="IPR008906">
    <property type="entry name" value="HATC_C_dom"/>
</dbReference>
<dbReference type="PANTHER" id="PTHR46289">
    <property type="entry name" value="52 KDA REPRESSOR OF THE INHIBITOR OF THE PROTEIN KINASE-LIKE PROTEIN-RELATED"/>
    <property type="match status" value="1"/>
</dbReference>
<evidence type="ECO:0000313" key="3">
    <source>
        <dbReference type="Proteomes" id="UP000007819"/>
    </source>
</evidence>
<keyword evidence="3" id="KW-1185">Reference proteome</keyword>
<dbReference type="RefSeq" id="XP_003243634.1">
    <property type="nucleotide sequence ID" value="XM_003243586.1"/>
</dbReference>
<dbReference type="KEGG" id="api:100570690"/>
<reference evidence="3" key="1">
    <citation type="submission" date="2010-06" db="EMBL/GenBank/DDBJ databases">
        <authorList>
            <person name="Jiang H."/>
            <person name="Abraham K."/>
            <person name="Ali S."/>
            <person name="Alsbrooks S.L."/>
            <person name="Anim B.N."/>
            <person name="Anosike U.S."/>
            <person name="Attaway T."/>
            <person name="Bandaranaike D.P."/>
            <person name="Battles P.K."/>
            <person name="Bell S.N."/>
            <person name="Bell A.V."/>
            <person name="Beltran B."/>
            <person name="Bickham C."/>
            <person name="Bustamante Y."/>
            <person name="Caleb T."/>
            <person name="Canada A."/>
            <person name="Cardenas V."/>
            <person name="Carter K."/>
            <person name="Chacko J."/>
            <person name="Chandrabose M.N."/>
            <person name="Chavez D."/>
            <person name="Chavez A."/>
            <person name="Chen L."/>
            <person name="Chu H.-S."/>
            <person name="Claassen K.J."/>
            <person name="Cockrell R."/>
            <person name="Collins M."/>
            <person name="Cooper J.A."/>
            <person name="Cree A."/>
            <person name="Curry S.M."/>
            <person name="Da Y."/>
            <person name="Dao M.D."/>
            <person name="Das B."/>
            <person name="Davila M.-L."/>
            <person name="Davy-Carroll L."/>
            <person name="Denson S."/>
            <person name="Dinh H."/>
            <person name="Ebong V.E."/>
            <person name="Edwards J.R."/>
            <person name="Egan A."/>
            <person name="El-Daye J."/>
            <person name="Escobedo L."/>
            <person name="Fernandez S."/>
            <person name="Fernando P.R."/>
            <person name="Flagg N."/>
            <person name="Forbes L.D."/>
            <person name="Fowler R.G."/>
            <person name="Fu Q."/>
            <person name="Gabisi R.A."/>
            <person name="Ganer J."/>
            <person name="Garbino Pronczuk A."/>
            <person name="Garcia R.M."/>
            <person name="Garner T."/>
            <person name="Garrett T.E."/>
            <person name="Gonzalez D.A."/>
            <person name="Hamid H."/>
            <person name="Hawkins E.S."/>
            <person name="Hirani K."/>
            <person name="Hogues M.E."/>
            <person name="Hollins B."/>
            <person name="Hsiao C.-H."/>
            <person name="Jabil R."/>
            <person name="James M.L."/>
            <person name="Jhangiani S.N."/>
            <person name="Johnson B."/>
            <person name="Johnson Q."/>
            <person name="Joshi V."/>
            <person name="Kalu J.B."/>
            <person name="Kam C."/>
            <person name="Kashfia A."/>
            <person name="Keebler J."/>
            <person name="Kisamo H."/>
            <person name="Kovar C.L."/>
            <person name="Lago L.A."/>
            <person name="Lai C.-Y."/>
            <person name="Laidlaw J."/>
            <person name="Lara F."/>
            <person name="Le T.-K."/>
            <person name="Lee S.L."/>
            <person name="Legall F.H."/>
            <person name="Lemon S.J."/>
            <person name="Lewis L.R."/>
            <person name="Li B."/>
            <person name="Liu Y."/>
            <person name="Liu Y.-S."/>
            <person name="Lopez J."/>
            <person name="Lozado R.J."/>
            <person name="Lu J."/>
            <person name="Madu R.C."/>
            <person name="Maheshwari M."/>
            <person name="Maheshwari R."/>
            <person name="Malloy K."/>
            <person name="Martinez E."/>
            <person name="Mathew T."/>
            <person name="Mercado I.C."/>
            <person name="Mercado C."/>
            <person name="Meyer B."/>
            <person name="Montgomery K."/>
            <person name="Morgan M.B."/>
            <person name="Munidasa M."/>
            <person name="Nazareth L.V."/>
            <person name="Nelson J."/>
            <person name="Ng B.M."/>
            <person name="Nguyen N.B."/>
            <person name="Nguyen P.Q."/>
            <person name="Nguyen T."/>
            <person name="Obregon M."/>
            <person name="Okwuonu G.O."/>
            <person name="Onwere C.G."/>
            <person name="Orozco G."/>
            <person name="Parra A."/>
            <person name="Patel S."/>
            <person name="Patil S."/>
            <person name="Perez A."/>
            <person name="Perez Y."/>
            <person name="Pham C."/>
            <person name="Primus E.L."/>
            <person name="Pu L.-L."/>
            <person name="Puazo M."/>
            <person name="Qin X."/>
            <person name="Quiroz J.B."/>
            <person name="Reese J."/>
            <person name="Richards S."/>
            <person name="Rives C.M."/>
            <person name="Robberts R."/>
            <person name="Ruiz S.J."/>
            <person name="Ruiz M.J."/>
            <person name="Santibanez J."/>
            <person name="Schneider B.W."/>
            <person name="Sisson I."/>
            <person name="Smith M."/>
            <person name="Sodergren E."/>
            <person name="Song X.-Z."/>
            <person name="Song B.B."/>
            <person name="Summersgill H."/>
            <person name="Thelus R."/>
            <person name="Thornton R.D."/>
            <person name="Trejos Z.Y."/>
            <person name="Usmani K."/>
            <person name="Vattathil S."/>
            <person name="Villasana D."/>
            <person name="Walker D.L."/>
            <person name="Wang S."/>
            <person name="Wang K."/>
            <person name="White C.S."/>
            <person name="Williams A.C."/>
            <person name="Williamson J."/>
            <person name="Wilson K."/>
            <person name="Woghiren I.O."/>
            <person name="Woodworth J.R."/>
            <person name="Worley K.C."/>
            <person name="Wright R.A."/>
            <person name="Wu W."/>
            <person name="Young L."/>
            <person name="Zhang L."/>
            <person name="Zhang J."/>
            <person name="Zhu Y."/>
            <person name="Muzny D.M."/>
            <person name="Weinstock G."/>
            <person name="Gibbs R.A."/>
        </authorList>
    </citation>
    <scope>NUCLEOTIDE SEQUENCE [LARGE SCALE GENOMIC DNA]</scope>
    <source>
        <strain evidence="3">LSR1</strain>
    </source>
</reference>
<feature type="domain" description="HAT C-terminal dimerisation" evidence="1">
    <location>
        <begin position="33"/>
        <end position="107"/>
    </location>
</feature>
<protein>
    <recommendedName>
        <fullName evidence="1">HAT C-terminal dimerisation domain-containing protein</fullName>
    </recommendedName>
</protein>
<dbReference type="AlphaFoldDB" id="A0A8R2AA87"/>
<accession>A0A8R2AA87</accession>
<sequence>MINTFAKEWPNDIKGSTDDFIAEMTMWHRHCLNMSKDKRPRTFIETLKNCNSALYPSIHTFLQIGATLPVSVAISERSFSCLRRLKTYLRNKTGEERLNGLMLSNLYRDVEVTCEEVIDIMAKKTRRIDLVL</sequence>
<dbReference type="PANTHER" id="PTHR46289:SF14">
    <property type="entry name" value="DUF4371 DOMAIN-CONTAINING PROTEIN"/>
    <property type="match status" value="1"/>
</dbReference>
<dbReference type="Pfam" id="PF05699">
    <property type="entry name" value="Dimer_Tnp_hAT"/>
    <property type="match status" value="1"/>
</dbReference>
<name>A0A8R2AA87_ACYPI</name>
<reference evidence="2" key="2">
    <citation type="submission" date="2022-06" db="UniProtKB">
        <authorList>
            <consortium name="EnsemblMetazoa"/>
        </authorList>
    </citation>
    <scope>IDENTIFICATION</scope>
</reference>
<dbReference type="OMA" id="IHNILMF"/>